<dbReference type="Pfam" id="PF11139">
    <property type="entry name" value="SfLAP"/>
    <property type="match status" value="1"/>
</dbReference>
<evidence type="ECO:0000313" key="2">
    <source>
        <dbReference type="EMBL" id="RBQ22018.1"/>
    </source>
</evidence>
<dbReference type="EMBL" id="QMEY01000001">
    <property type="protein sequence ID" value="RBQ22018.1"/>
    <property type="molecule type" value="Genomic_DNA"/>
</dbReference>
<accession>A0A366M6Z7</accession>
<feature type="transmembrane region" description="Helical" evidence="1">
    <location>
        <begin position="152"/>
        <end position="173"/>
    </location>
</feature>
<dbReference type="AlphaFoldDB" id="A0A366M6Z7"/>
<sequence>MAFQVLPLAVTMVAGPQIMSAIILLTHRRVVRVSLAYLAGFALATVAGVALARRIAALLSGVLSLGDPADRGSAGTIIQYILVGLLLVAVVRNYLGRTTAEPPSWLGTLLGAGPGRAFVTGVLLVLLMPTDLIAMLTVGVNLEQDHAPPSAAIPFVLATVFLLALPLLGYLAFRQRVTAVMPQVREWMNSHGWLINIVVCLLFIVLILA</sequence>
<evidence type="ECO:0000256" key="1">
    <source>
        <dbReference type="SAM" id="Phobius"/>
    </source>
</evidence>
<dbReference type="InterPro" id="IPR021315">
    <property type="entry name" value="Gap/Sap"/>
</dbReference>
<gene>
    <name evidence="2" type="ORF">DP939_04965</name>
</gene>
<feature type="transmembrane region" description="Helical" evidence="1">
    <location>
        <begin position="116"/>
        <end position="140"/>
    </location>
</feature>
<feature type="transmembrane region" description="Helical" evidence="1">
    <location>
        <begin position="193"/>
        <end position="208"/>
    </location>
</feature>
<evidence type="ECO:0000313" key="3">
    <source>
        <dbReference type="Proteomes" id="UP000253303"/>
    </source>
</evidence>
<dbReference type="RefSeq" id="WP_113979316.1">
    <property type="nucleotide sequence ID" value="NZ_QMEY01000001.1"/>
</dbReference>
<dbReference type="OrthoDB" id="3684935at2"/>
<feature type="transmembrane region" description="Helical" evidence="1">
    <location>
        <begin position="37"/>
        <end position="57"/>
    </location>
</feature>
<reference evidence="2 3" key="1">
    <citation type="submission" date="2018-06" db="EMBL/GenBank/DDBJ databases">
        <title>Sphaerisporangium craniellae sp. nov., isolated from a marine sponge in the South China Sea.</title>
        <authorList>
            <person name="Li L."/>
        </authorList>
    </citation>
    <scope>NUCLEOTIDE SEQUENCE [LARGE SCALE GENOMIC DNA]</scope>
    <source>
        <strain evidence="2 3">LHW63015</strain>
    </source>
</reference>
<feature type="transmembrane region" description="Helical" evidence="1">
    <location>
        <begin position="6"/>
        <end position="25"/>
    </location>
</feature>
<protein>
    <submittedName>
        <fullName evidence="2">GAP family protein</fullName>
    </submittedName>
</protein>
<dbReference type="Proteomes" id="UP000253303">
    <property type="component" value="Unassembled WGS sequence"/>
</dbReference>
<keyword evidence="1" id="KW-0812">Transmembrane</keyword>
<keyword evidence="3" id="KW-1185">Reference proteome</keyword>
<keyword evidence="1" id="KW-0472">Membrane</keyword>
<feature type="transmembrane region" description="Helical" evidence="1">
    <location>
        <begin position="77"/>
        <end position="95"/>
    </location>
</feature>
<organism evidence="2 3">
    <name type="scientific">Spongiactinospora rosea</name>
    <dbReference type="NCBI Taxonomy" id="2248750"/>
    <lineage>
        <taxon>Bacteria</taxon>
        <taxon>Bacillati</taxon>
        <taxon>Actinomycetota</taxon>
        <taxon>Actinomycetes</taxon>
        <taxon>Streptosporangiales</taxon>
        <taxon>Streptosporangiaceae</taxon>
        <taxon>Spongiactinospora</taxon>
    </lineage>
</organism>
<name>A0A366M6Z7_9ACTN</name>
<comment type="caution">
    <text evidence="2">The sequence shown here is derived from an EMBL/GenBank/DDBJ whole genome shotgun (WGS) entry which is preliminary data.</text>
</comment>
<proteinExistence type="predicted"/>
<keyword evidence="1" id="KW-1133">Transmembrane helix</keyword>